<dbReference type="KEGG" id="this:HZT40_03425"/>
<evidence type="ECO:0000256" key="2">
    <source>
        <dbReference type="SAM" id="SignalP"/>
    </source>
</evidence>
<feature type="chain" id="PRO_5029589790" evidence="2">
    <location>
        <begin position="21"/>
        <end position="225"/>
    </location>
</feature>
<proteinExistence type="predicted"/>
<evidence type="ECO:0000256" key="1">
    <source>
        <dbReference type="SAM" id="MobiDB-lite"/>
    </source>
</evidence>
<feature type="signal peptide" evidence="2">
    <location>
        <begin position="1"/>
        <end position="20"/>
    </location>
</feature>
<name>A0A7L6ANY1_9GAMM</name>
<keyword evidence="2" id="KW-0732">Signal</keyword>
<keyword evidence="4" id="KW-1185">Reference proteome</keyword>
<feature type="region of interest" description="Disordered" evidence="1">
    <location>
        <begin position="20"/>
        <end position="44"/>
    </location>
</feature>
<organism evidence="3 4">
    <name type="scientific">Candidatus Thiothrix singaporensis</name>
    <dbReference type="NCBI Taxonomy" id="2799669"/>
    <lineage>
        <taxon>Bacteria</taxon>
        <taxon>Pseudomonadati</taxon>
        <taxon>Pseudomonadota</taxon>
        <taxon>Gammaproteobacteria</taxon>
        <taxon>Thiotrichales</taxon>
        <taxon>Thiotrichaceae</taxon>
        <taxon>Thiothrix</taxon>
    </lineage>
</organism>
<dbReference type="EMBL" id="CP059265">
    <property type="protein sequence ID" value="QLQ30814.1"/>
    <property type="molecule type" value="Genomic_DNA"/>
</dbReference>
<gene>
    <name evidence="3" type="ORF">HZT40_03425</name>
</gene>
<reference evidence="3" key="1">
    <citation type="submission" date="2020-06" db="EMBL/GenBank/DDBJ databases">
        <title>Analysis procedures for assessing recovery of high quality, complete, closed genomes from Nanopore long read metagenome sequencing.</title>
        <authorList>
            <person name="Bessarab I."/>
            <person name="Arumugam K."/>
            <person name="Haryono M."/>
            <person name="Liu X."/>
            <person name="Roy S."/>
            <person name="Zuniga-Montanez R.E."/>
            <person name="Qiu G."/>
            <person name="Drautz-Moses D.I."/>
            <person name="Law Y.Y."/>
            <person name="Wuertz S."/>
            <person name="Lauro F.M."/>
            <person name="Huson D.H."/>
            <person name="Williams R.B."/>
        </authorList>
    </citation>
    <scope>NUCLEOTIDE SEQUENCE [LARGE SCALE GENOMIC DNA]</scope>
    <source>
        <strain evidence="3">SSD2</strain>
    </source>
</reference>
<evidence type="ECO:0000313" key="4">
    <source>
        <dbReference type="Proteomes" id="UP000510621"/>
    </source>
</evidence>
<protein>
    <submittedName>
        <fullName evidence="3">Uncharacterized protein</fullName>
    </submittedName>
</protein>
<dbReference type="AlphaFoldDB" id="A0A7L6ANY1"/>
<evidence type="ECO:0000313" key="3">
    <source>
        <dbReference type="EMBL" id="QLQ30814.1"/>
    </source>
</evidence>
<accession>A0A7L6ANY1</accession>
<sequence>MQKLIVSLTMASAITAAAHAETPQFPDPASLPPETSSSTKKPLDEMETLTTNSIPASSVTYTQPAVPPAVAGTATGATGTYVYPQTNSPTTTATAASNGVAYVYPQVDATAARTSAAPAYVYNYAQPQAMNGWNSAYNYMQPFLGGMQSYNPGYYFLPNPMLAQPTSPQMPAPTLPATTWPAAGYRNGVYMQPGVVQPAAPSATNTNRSITLPRPLTACANNNPT</sequence>
<dbReference type="Proteomes" id="UP000510621">
    <property type="component" value="Chromosome"/>
</dbReference>